<evidence type="ECO:0000256" key="6">
    <source>
        <dbReference type="ARBA" id="ARBA00022692"/>
    </source>
</evidence>
<dbReference type="KEGG" id="scd:Spica_1526"/>
<evidence type="ECO:0000256" key="13">
    <source>
        <dbReference type="RuleBase" id="RU364091"/>
    </source>
</evidence>
<keyword evidence="14" id="KW-0969">Cilium</keyword>
<feature type="transmembrane region" description="Helical" evidence="13">
    <location>
        <begin position="216"/>
        <end position="238"/>
    </location>
</feature>
<dbReference type="RefSeq" id="WP_013968979.1">
    <property type="nucleotide sequence ID" value="NC_015732.1"/>
</dbReference>
<dbReference type="HOGENOM" id="CLU_041013_1_2_12"/>
<accession>F8EZ78</accession>
<evidence type="ECO:0000256" key="3">
    <source>
        <dbReference type="ARBA" id="ARBA00021622"/>
    </source>
</evidence>
<keyword evidence="10 13" id="KW-0472">Membrane</keyword>
<evidence type="ECO:0000256" key="10">
    <source>
        <dbReference type="ARBA" id="ARBA00023136"/>
    </source>
</evidence>
<evidence type="ECO:0000256" key="8">
    <source>
        <dbReference type="ARBA" id="ARBA00022927"/>
    </source>
</evidence>
<name>F8EZ78_GRAC1</name>
<organism evidence="14 15">
    <name type="scientific">Gracilinema caldarium (strain ATCC 51460 / DSM 7334 / H1)</name>
    <name type="common">Treponema caldarium</name>
    <dbReference type="NCBI Taxonomy" id="744872"/>
    <lineage>
        <taxon>Bacteria</taxon>
        <taxon>Pseudomonadati</taxon>
        <taxon>Spirochaetota</taxon>
        <taxon>Spirochaetia</taxon>
        <taxon>Spirochaetales</taxon>
        <taxon>Breznakiellaceae</taxon>
        <taxon>Gracilinema</taxon>
    </lineage>
</organism>
<dbReference type="GO" id="GO:0005886">
    <property type="term" value="C:plasma membrane"/>
    <property type="evidence" value="ECO:0007669"/>
    <property type="project" value="UniProtKB-SubCell"/>
</dbReference>
<dbReference type="Gene3D" id="6.10.250.2080">
    <property type="match status" value="1"/>
</dbReference>
<dbReference type="NCBIfam" id="TIGR00328">
    <property type="entry name" value="flhB"/>
    <property type="match status" value="1"/>
</dbReference>
<feature type="transmembrane region" description="Helical" evidence="13">
    <location>
        <begin position="59"/>
        <end position="76"/>
    </location>
</feature>
<dbReference type="EMBL" id="CP002868">
    <property type="protein sequence ID" value="AEJ19670.1"/>
    <property type="molecule type" value="Genomic_DNA"/>
</dbReference>
<proteinExistence type="inferred from homology"/>
<dbReference type="GO" id="GO:0044780">
    <property type="term" value="P:bacterial-type flagellum assembly"/>
    <property type="evidence" value="ECO:0007669"/>
    <property type="project" value="InterPro"/>
</dbReference>
<reference evidence="14" key="1">
    <citation type="submission" date="2011-06" db="EMBL/GenBank/DDBJ databases">
        <title>The complete genome of Treponema caldarium DSM 7334.</title>
        <authorList>
            <consortium name="US DOE Joint Genome Institute (JGI-PGF)"/>
            <person name="Lucas S."/>
            <person name="Han J."/>
            <person name="Lapidus A."/>
            <person name="Bruce D."/>
            <person name="Goodwin L."/>
            <person name="Pitluck S."/>
            <person name="Peters L."/>
            <person name="Kyrpides N."/>
            <person name="Mavromatis K."/>
            <person name="Ivanova N."/>
            <person name="Ovchinnikova G."/>
            <person name="Lu M."/>
            <person name="Misra M."/>
            <person name="Detter J.C."/>
            <person name="Tapia R."/>
            <person name="Han C."/>
            <person name="Land M."/>
            <person name="Hauser L."/>
            <person name="Markowitz V."/>
            <person name="Cheng J.-F."/>
            <person name="Hugenholtz P."/>
            <person name="Woyke T."/>
            <person name="Wu D."/>
            <person name="Spring S."/>
            <person name="Schroeder M."/>
            <person name="Brambilla E."/>
            <person name="Klenk H.-P."/>
            <person name="Eisen J.A."/>
        </authorList>
    </citation>
    <scope>NUCLEOTIDE SEQUENCE</scope>
    <source>
        <strain evidence="14">DSM 7334</strain>
    </source>
</reference>
<feature type="transmembrane region" description="Helical" evidence="13">
    <location>
        <begin position="177"/>
        <end position="196"/>
    </location>
</feature>
<keyword evidence="5 13" id="KW-1003">Cell membrane</keyword>
<dbReference type="PANTHER" id="PTHR30531">
    <property type="entry name" value="FLAGELLAR BIOSYNTHETIC PROTEIN FLHB"/>
    <property type="match status" value="1"/>
</dbReference>
<keyword evidence="9 13" id="KW-1133">Transmembrane helix</keyword>
<evidence type="ECO:0000256" key="5">
    <source>
        <dbReference type="ARBA" id="ARBA00022475"/>
    </source>
</evidence>
<evidence type="ECO:0000313" key="14">
    <source>
        <dbReference type="EMBL" id="AEJ19670.1"/>
    </source>
</evidence>
<evidence type="ECO:0000256" key="7">
    <source>
        <dbReference type="ARBA" id="ARBA00022795"/>
    </source>
</evidence>
<evidence type="ECO:0000256" key="11">
    <source>
        <dbReference type="ARBA" id="ARBA00023225"/>
    </source>
</evidence>
<dbReference type="AlphaFoldDB" id="F8EZ78"/>
<dbReference type="eggNOG" id="COG1377">
    <property type="taxonomic scope" value="Bacteria"/>
</dbReference>
<dbReference type="PRINTS" id="PR00950">
    <property type="entry name" value="TYPE3IMSPROT"/>
</dbReference>
<evidence type="ECO:0000256" key="12">
    <source>
        <dbReference type="ARBA" id="ARBA00025078"/>
    </source>
</evidence>
<evidence type="ECO:0000256" key="9">
    <source>
        <dbReference type="ARBA" id="ARBA00022989"/>
    </source>
</evidence>
<dbReference type="FunFam" id="3.40.1690.10:FF:000001">
    <property type="entry name" value="Flagellar biosynthetic protein FlhB"/>
    <property type="match status" value="1"/>
</dbReference>
<keyword evidence="6 13" id="KW-0812">Transmembrane</keyword>
<evidence type="ECO:0000256" key="1">
    <source>
        <dbReference type="ARBA" id="ARBA00004651"/>
    </source>
</evidence>
<gene>
    <name evidence="13" type="primary">flhB</name>
    <name evidence="14" type="ordered locus">Spica_1526</name>
</gene>
<comment type="function">
    <text evidence="12 13">Required for formation of the rod structure in the basal body of the flagellar apparatus. Together with FliI and FliH, may constitute the export apparatus of flagellin.</text>
</comment>
<keyword evidence="8 13" id="KW-0653">Protein transport</keyword>
<feature type="transmembrane region" description="Helical" evidence="13">
    <location>
        <begin position="120"/>
        <end position="141"/>
    </location>
</feature>
<keyword evidence="11 13" id="KW-1006">Bacterial flagellum protein export</keyword>
<dbReference type="Gene3D" id="3.40.1690.10">
    <property type="entry name" value="secretion proteins EscU"/>
    <property type="match status" value="1"/>
</dbReference>
<evidence type="ECO:0000256" key="4">
    <source>
        <dbReference type="ARBA" id="ARBA00022448"/>
    </source>
</evidence>
<dbReference type="SUPFAM" id="SSF160544">
    <property type="entry name" value="EscU C-terminal domain-like"/>
    <property type="match status" value="1"/>
</dbReference>
<comment type="subcellular location">
    <subcellularLocation>
        <location evidence="1">Cell membrane</location>
        <topology evidence="1">Multi-pass membrane protein</topology>
    </subcellularLocation>
</comment>
<dbReference type="PANTHER" id="PTHR30531:SF12">
    <property type="entry name" value="FLAGELLAR BIOSYNTHETIC PROTEIN FLHB"/>
    <property type="match status" value="1"/>
</dbReference>
<evidence type="ECO:0000256" key="2">
    <source>
        <dbReference type="ARBA" id="ARBA00010690"/>
    </source>
</evidence>
<keyword evidence="4 13" id="KW-0813">Transport</keyword>
<keyword evidence="14" id="KW-0282">Flagellum</keyword>
<dbReference type="InterPro" id="IPR029025">
    <property type="entry name" value="T3SS_substrate_exporter_C"/>
</dbReference>
<keyword evidence="15" id="KW-1185">Reference proteome</keyword>
<protein>
    <recommendedName>
        <fullName evidence="3 13">Flagellar biosynthetic protein FlhB</fullName>
    </recommendedName>
</protein>
<keyword evidence="14" id="KW-0966">Cell projection</keyword>
<dbReference type="STRING" id="744872.Spica_1526"/>
<dbReference type="MEROPS" id="N06.A01"/>
<dbReference type="Pfam" id="PF01312">
    <property type="entry name" value="Bac_export_2"/>
    <property type="match status" value="1"/>
</dbReference>
<dbReference type="Proteomes" id="UP000000503">
    <property type="component" value="Chromosome"/>
</dbReference>
<dbReference type="InterPro" id="IPR006135">
    <property type="entry name" value="T3SS_substrate_exporter"/>
</dbReference>
<keyword evidence="7 13" id="KW-1005">Bacterial flagellum biogenesis</keyword>
<comment type="similarity">
    <text evidence="2 13">Belongs to the type III secretion exporter family.</text>
</comment>
<evidence type="ECO:0000313" key="15">
    <source>
        <dbReference type="Proteomes" id="UP000000503"/>
    </source>
</evidence>
<sequence length="386" mass="43983">MKQQQHFSELFDEQLSLQKALSIDLQWFAAEDEGRTEEPSEYKIRKAREEGRVAKSQELIGSLVLLLPTLTLIFLGPSMFKTCLEMFRFFFTRLNEVDSMLNGMFFVVFITYFARLALPIIAVAMLSGIIANLVQTGFLFTTKPLLPKFSKIVPRLGQYFQRTLFSIEGLFNFAKSIVKIAIIGIVSYVIISSKIAQLARLQTATLWTGFTTIASLTIQLLLIAALLLLGLSIPDYLFQRWQYMEFLKMTKQEVKEERKMYEGDPLIKSRLRQRMRELLSRNMAANVPKADVVITNPTHYAVALEWNRDTMPAPMVTAKGVDEVAQRIKAIANEHAVPIVENKPLARALYAEVEIGDIIPETYYQAIATVLAHVYKINEERRKSAV</sequence>
<dbReference type="GO" id="GO:0009306">
    <property type="term" value="P:protein secretion"/>
    <property type="evidence" value="ECO:0007669"/>
    <property type="project" value="InterPro"/>
</dbReference>
<dbReference type="InterPro" id="IPR006136">
    <property type="entry name" value="FlhB"/>
</dbReference>